<evidence type="ECO:0000256" key="1">
    <source>
        <dbReference type="SAM" id="MobiDB-lite"/>
    </source>
</evidence>
<sequence length="426" mass="49446">MAVSFKYWDDCIDPQNMEEMWKQPEVRTEWIDAGETQGQRVHLSRDPEGQSYLTQTEMRAVAEIVTRIHFHSQIDPEMICAIADLESDRRPLSIRYDKKSKVTTIGIMQIAPKTAEWMFRECDYSSYPVEEDPNILYRPFVNVYFGAAYLQWLSKFDDEDRTEEFIVRAYRGGTKKASHKSTLPYWKRYLSVKESFLSRKHFDGPSPTQAPTSPTSPVSPVSPCSASGVGLNWDVRVSSEDMEQMWNHPDVSKEWTKSKERRGKVRFSYDKEKKPYLSRIELKAIAEIIVSKYFSTRGIKPTVLCALAEMVSMRFVDGIEARAGIMGIDYSTAFWLYTEVGYRAYRVDYVEDLTKPFVSMYFGAAYFAWLSEYEGRERTPQFVVQAYLAGPKNVNLQETGPMWLKFEQVLSSYEPRKRNQESCTIL</sequence>
<dbReference type="eggNOG" id="ENOG502QQ89">
    <property type="taxonomic scope" value="Eukaryota"/>
</dbReference>
<dbReference type="InParanoid" id="A0A061FBY4"/>
<dbReference type="Gramene" id="EOY14197">
    <property type="protein sequence ID" value="EOY14197"/>
    <property type="gene ID" value="TCM_033480"/>
</dbReference>
<dbReference type="Pfam" id="PF01464">
    <property type="entry name" value="SLT"/>
    <property type="match status" value="1"/>
</dbReference>
<feature type="region of interest" description="Disordered" evidence="1">
    <location>
        <begin position="202"/>
        <end position="226"/>
    </location>
</feature>
<protein>
    <submittedName>
        <fullName evidence="3">Vacuole, catalytic</fullName>
    </submittedName>
</protein>
<gene>
    <name evidence="3" type="ORF">TCM_033480</name>
</gene>
<accession>A0A061FBY4</accession>
<dbReference type="Proteomes" id="UP000026915">
    <property type="component" value="Chromosome 7"/>
</dbReference>
<keyword evidence="4" id="KW-1185">Reference proteome</keyword>
<dbReference type="Gene3D" id="1.10.530.10">
    <property type="match status" value="2"/>
</dbReference>
<feature type="domain" description="Transglycosylase SLT" evidence="2">
    <location>
        <begin position="72"/>
        <end position="182"/>
    </location>
</feature>
<name>A0A061FBY4_THECC</name>
<evidence type="ECO:0000259" key="2">
    <source>
        <dbReference type="Pfam" id="PF01464"/>
    </source>
</evidence>
<dbReference type="OMA" id="MRQPESF"/>
<dbReference type="STRING" id="3641.A0A061FBY4"/>
<dbReference type="PANTHER" id="PTHR37179">
    <property type="entry name" value="TRANSGLYCOSYLASE"/>
    <property type="match status" value="1"/>
</dbReference>
<dbReference type="SUPFAM" id="SSF53955">
    <property type="entry name" value="Lysozyme-like"/>
    <property type="match status" value="2"/>
</dbReference>
<dbReference type="HOGENOM" id="CLU_034798_1_0_1"/>
<proteinExistence type="predicted"/>
<dbReference type="InterPro" id="IPR008258">
    <property type="entry name" value="Transglycosylase_SLT_dom_1"/>
</dbReference>
<dbReference type="AlphaFoldDB" id="A0A061FBY4"/>
<feature type="compositionally biased region" description="Low complexity" evidence="1">
    <location>
        <begin position="204"/>
        <end position="226"/>
    </location>
</feature>
<dbReference type="PANTHER" id="PTHR37179:SF1">
    <property type="entry name" value="TRANSGLYCOSYLASE"/>
    <property type="match status" value="1"/>
</dbReference>
<organism evidence="3 4">
    <name type="scientific">Theobroma cacao</name>
    <name type="common">Cacao</name>
    <name type="synonym">Cocoa</name>
    <dbReference type="NCBI Taxonomy" id="3641"/>
    <lineage>
        <taxon>Eukaryota</taxon>
        <taxon>Viridiplantae</taxon>
        <taxon>Streptophyta</taxon>
        <taxon>Embryophyta</taxon>
        <taxon>Tracheophyta</taxon>
        <taxon>Spermatophyta</taxon>
        <taxon>Magnoliopsida</taxon>
        <taxon>eudicotyledons</taxon>
        <taxon>Gunneridae</taxon>
        <taxon>Pentapetalae</taxon>
        <taxon>rosids</taxon>
        <taxon>malvids</taxon>
        <taxon>Malvales</taxon>
        <taxon>Malvaceae</taxon>
        <taxon>Byttnerioideae</taxon>
        <taxon>Theobroma</taxon>
    </lineage>
</organism>
<reference evidence="3 4" key="1">
    <citation type="journal article" date="2013" name="Genome Biol.">
        <title>The genome sequence of the most widely cultivated cacao type and its use to identify candidate genes regulating pod color.</title>
        <authorList>
            <person name="Motamayor J.C."/>
            <person name="Mockaitis K."/>
            <person name="Schmutz J."/>
            <person name="Haiminen N."/>
            <person name="Iii D.L."/>
            <person name="Cornejo O."/>
            <person name="Findley S.D."/>
            <person name="Zheng P."/>
            <person name="Utro F."/>
            <person name="Royaert S."/>
            <person name="Saski C."/>
            <person name="Jenkins J."/>
            <person name="Podicheti R."/>
            <person name="Zhao M."/>
            <person name="Scheffler B.E."/>
            <person name="Stack J.C."/>
            <person name="Feltus F.A."/>
            <person name="Mustiga G.M."/>
            <person name="Amores F."/>
            <person name="Phillips W."/>
            <person name="Marelli J.P."/>
            <person name="May G.D."/>
            <person name="Shapiro H."/>
            <person name="Ma J."/>
            <person name="Bustamante C.D."/>
            <person name="Schnell R.J."/>
            <person name="Main D."/>
            <person name="Gilbert D."/>
            <person name="Parida L."/>
            <person name="Kuhn D.N."/>
        </authorList>
    </citation>
    <scope>NUCLEOTIDE SEQUENCE [LARGE SCALE GENOMIC DNA]</scope>
    <source>
        <strain evidence="4">cv. Matina 1-6</strain>
    </source>
</reference>
<dbReference type="InterPro" id="IPR023346">
    <property type="entry name" value="Lysozyme-like_dom_sf"/>
</dbReference>
<evidence type="ECO:0000313" key="4">
    <source>
        <dbReference type="Proteomes" id="UP000026915"/>
    </source>
</evidence>
<evidence type="ECO:0000313" key="3">
    <source>
        <dbReference type="EMBL" id="EOY14197.1"/>
    </source>
</evidence>
<dbReference type="EMBL" id="CM001885">
    <property type="protein sequence ID" value="EOY14197.1"/>
    <property type="molecule type" value="Genomic_DNA"/>
</dbReference>